<dbReference type="InterPro" id="IPR029016">
    <property type="entry name" value="GAF-like_dom_sf"/>
</dbReference>
<dbReference type="InterPro" id="IPR036890">
    <property type="entry name" value="HATPase_C_sf"/>
</dbReference>
<comment type="similarity">
    <text evidence="3">In the N-terminal section; belongs to the phytochrome family.</text>
</comment>
<dbReference type="Pfam" id="PF00672">
    <property type="entry name" value="HAMP"/>
    <property type="match status" value="1"/>
</dbReference>
<keyword evidence="16" id="KW-0812">Transmembrane</keyword>
<dbReference type="GO" id="GO:0005524">
    <property type="term" value="F:ATP binding"/>
    <property type="evidence" value="ECO:0007669"/>
    <property type="project" value="UniProtKB-KW"/>
</dbReference>
<dbReference type="SMART" id="SM00388">
    <property type="entry name" value="HisKA"/>
    <property type="match status" value="1"/>
</dbReference>
<evidence type="ECO:0000256" key="5">
    <source>
        <dbReference type="ARBA" id="ARBA00022475"/>
    </source>
</evidence>
<feature type="domain" description="Histidine kinase" evidence="17">
    <location>
        <begin position="526"/>
        <end position="759"/>
    </location>
</feature>
<keyword evidence="12 16" id="KW-0472">Membrane</keyword>
<evidence type="ECO:0000256" key="12">
    <source>
        <dbReference type="ARBA" id="ARBA00023136"/>
    </source>
</evidence>
<dbReference type="InterPro" id="IPR047347">
    <property type="entry name" value="YvaQ-like_sensor"/>
</dbReference>
<comment type="subcellular location">
    <subcellularLocation>
        <location evidence="2">Cell membrane</location>
        <topology evidence="2">Multi-pass membrane protein</topology>
    </subcellularLocation>
</comment>
<keyword evidence="5" id="KW-1003">Cell membrane</keyword>
<dbReference type="PANTHER" id="PTHR45339:SF1">
    <property type="entry name" value="HYBRID SIGNAL TRANSDUCTION HISTIDINE KINASE J"/>
    <property type="match status" value="1"/>
</dbReference>
<evidence type="ECO:0000256" key="2">
    <source>
        <dbReference type="ARBA" id="ARBA00004651"/>
    </source>
</evidence>
<keyword evidence="9 20" id="KW-0418">Kinase</keyword>
<evidence type="ECO:0000259" key="18">
    <source>
        <dbReference type="PROSITE" id="PS50110"/>
    </source>
</evidence>
<dbReference type="STRING" id="1637975.AN957_03950"/>
<evidence type="ECO:0000256" key="3">
    <source>
        <dbReference type="ARBA" id="ARBA00006402"/>
    </source>
</evidence>
<reference evidence="20 21" key="1">
    <citation type="submission" date="2015-09" db="EMBL/GenBank/DDBJ databases">
        <title>Genome sequencing project for genomic taxonomy and phylogenomics of Bacillus-like bacteria.</title>
        <authorList>
            <person name="Liu B."/>
            <person name="Wang J."/>
            <person name="Zhu Y."/>
            <person name="Liu G."/>
            <person name="Chen Q."/>
            <person name="Chen Z."/>
            <person name="Lan J."/>
            <person name="Che J."/>
            <person name="Ge C."/>
            <person name="Shi H."/>
            <person name="Pan Z."/>
            <person name="Liu X."/>
        </authorList>
    </citation>
    <scope>NUCLEOTIDE SEQUENCE [LARGE SCALE GENOMIC DNA]</scope>
    <source>
        <strain evidence="20 21">FJAT-18043</strain>
    </source>
</reference>
<dbReference type="CDD" id="cd00082">
    <property type="entry name" value="HisKA"/>
    <property type="match status" value="1"/>
</dbReference>
<evidence type="ECO:0000256" key="1">
    <source>
        <dbReference type="ARBA" id="ARBA00000085"/>
    </source>
</evidence>
<dbReference type="Gene3D" id="6.10.340.10">
    <property type="match status" value="1"/>
</dbReference>
<comment type="caution">
    <text evidence="20">The sequence shown here is derived from an EMBL/GenBank/DDBJ whole genome shotgun (WGS) entry which is preliminary data.</text>
</comment>
<gene>
    <name evidence="20" type="ORF">AN957_03950</name>
</gene>
<dbReference type="Gene3D" id="3.30.450.40">
    <property type="match status" value="1"/>
</dbReference>
<evidence type="ECO:0000256" key="15">
    <source>
        <dbReference type="SAM" id="Coils"/>
    </source>
</evidence>
<dbReference type="SMART" id="SM00304">
    <property type="entry name" value="HAMP"/>
    <property type="match status" value="1"/>
</dbReference>
<comment type="catalytic activity">
    <reaction evidence="1">
        <text>ATP + protein L-histidine = ADP + protein N-phospho-L-histidine.</text>
        <dbReference type="EC" id="2.7.13.3"/>
    </reaction>
</comment>
<keyword evidence="7" id="KW-0808">Transferase</keyword>
<dbReference type="PROSITE" id="PS50109">
    <property type="entry name" value="HIS_KIN"/>
    <property type="match status" value="1"/>
</dbReference>
<proteinExistence type="inferred from homology"/>
<organism evidence="20 21">
    <name type="scientific">Cytobacillus solani</name>
    <dbReference type="NCBI Taxonomy" id="1637975"/>
    <lineage>
        <taxon>Bacteria</taxon>
        <taxon>Bacillati</taxon>
        <taxon>Bacillota</taxon>
        <taxon>Bacilli</taxon>
        <taxon>Bacillales</taxon>
        <taxon>Bacillaceae</taxon>
        <taxon>Cytobacillus</taxon>
    </lineage>
</organism>
<dbReference type="AlphaFoldDB" id="A0A0Q3SF42"/>
<evidence type="ECO:0000256" key="9">
    <source>
        <dbReference type="ARBA" id="ARBA00022777"/>
    </source>
</evidence>
<dbReference type="SUPFAM" id="SSF52172">
    <property type="entry name" value="CheY-like"/>
    <property type="match status" value="1"/>
</dbReference>
<keyword evidence="16" id="KW-1133">Transmembrane helix</keyword>
<name>A0A0Q3SF42_9BACI</name>
<evidence type="ECO:0000256" key="10">
    <source>
        <dbReference type="ARBA" id="ARBA00022840"/>
    </source>
</evidence>
<dbReference type="SUPFAM" id="SSF55781">
    <property type="entry name" value="GAF domain-like"/>
    <property type="match status" value="1"/>
</dbReference>
<dbReference type="InterPro" id="IPR011006">
    <property type="entry name" value="CheY-like_superfamily"/>
</dbReference>
<evidence type="ECO:0000313" key="20">
    <source>
        <dbReference type="EMBL" id="KQL17844.1"/>
    </source>
</evidence>
<evidence type="ECO:0000256" key="11">
    <source>
        <dbReference type="ARBA" id="ARBA00023012"/>
    </source>
</evidence>
<keyword evidence="10" id="KW-0067">ATP-binding</keyword>
<dbReference type="SUPFAM" id="SSF55874">
    <property type="entry name" value="ATPase domain of HSP90 chaperone/DNA topoisomerase II/histidine kinase"/>
    <property type="match status" value="1"/>
</dbReference>
<dbReference type="Pfam" id="PF02518">
    <property type="entry name" value="HATPase_c"/>
    <property type="match status" value="1"/>
</dbReference>
<accession>A0A0Q3SF42</accession>
<dbReference type="Proteomes" id="UP000050996">
    <property type="component" value="Unassembled WGS sequence"/>
</dbReference>
<dbReference type="InterPro" id="IPR004358">
    <property type="entry name" value="Sig_transdc_His_kin-like_C"/>
</dbReference>
<dbReference type="EC" id="2.7.13.3" evidence="4"/>
<evidence type="ECO:0000259" key="17">
    <source>
        <dbReference type="PROSITE" id="PS50109"/>
    </source>
</evidence>
<evidence type="ECO:0000313" key="21">
    <source>
        <dbReference type="Proteomes" id="UP000050996"/>
    </source>
</evidence>
<dbReference type="SMART" id="SM00387">
    <property type="entry name" value="HATPase_c"/>
    <property type="match status" value="1"/>
</dbReference>
<dbReference type="PROSITE" id="PS50885">
    <property type="entry name" value="HAMP"/>
    <property type="match status" value="1"/>
</dbReference>
<dbReference type="InterPro" id="IPR024478">
    <property type="entry name" value="HlyB_4HB_MCP"/>
</dbReference>
<dbReference type="InterPro" id="IPR003661">
    <property type="entry name" value="HisK_dim/P_dom"/>
</dbReference>
<keyword evidence="11" id="KW-0902">Two-component regulatory system</keyword>
<feature type="transmembrane region" description="Helical" evidence="16">
    <location>
        <begin position="182"/>
        <end position="205"/>
    </location>
</feature>
<evidence type="ECO:0000256" key="16">
    <source>
        <dbReference type="SAM" id="Phobius"/>
    </source>
</evidence>
<dbReference type="Gene3D" id="3.30.565.10">
    <property type="entry name" value="Histidine kinase-like ATPase, C-terminal domain"/>
    <property type="match status" value="1"/>
</dbReference>
<evidence type="ECO:0000256" key="6">
    <source>
        <dbReference type="ARBA" id="ARBA00022553"/>
    </source>
</evidence>
<dbReference type="RefSeq" id="WP_056682428.1">
    <property type="nucleotide sequence ID" value="NZ_LJIX01000006.1"/>
</dbReference>
<dbReference type="CDD" id="cd19411">
    <property type="entry name" value="MCP2201-like_sensor"/>
    <property type="match status" value="1"/>
</dbReference>
<evidence type="ECO:0000259" key="19">
    <source>
        <dbReference type="PROSITE" id="PS50885"/>
    </source>
</evidence>
<evidence type="ECO:0000256" key="8">
    <source>
        <dbReference type="ARBA" id="ARBA00022741"/>
    </source>
</evidence>
<keyword evidence="15" id="KW-0175">Coiled coil</keyword>
<evidence type="ECO:0000256" key="7">
    <source>
        <dbReference type="ARBA" id="ARBA00022679"/>
    </source>
</evidence>
<feature type="domain" description="Response regulatory" evidence="18">
    <location>
        <begin position="810"/>
        <end position="927"/>
    </location>
</feature>
<feature type="modified residue" description="4-aspartylphosphate" evidence="14">
    <location>
        <position position="860"/>
    </location>
</feature>
<dbReference type="InterPro" id="IPR001789">
    <property type="entry name" value="Sig_transdc_resp-reg_receiver"/>
</dbReference>
<dbReference type="InterPro" id="IPR005467">
    <property type="entry name" value="His_kinase_dom"/>
</dbReference>
<dbReference type="CDD" id="cd17546">
    <property type="entry name" value="REC_hyHK_CKI1_RcsC-like"/>
    <property type="match status" value="1"/>
</dbReference>
<dbReference type="PATRIC" id="fig|1637975.4.peg.465"/>
<dbReference type="InterPro" id="IPR003594">
    <property type="entry name" value="HATPase_dom"/>
</dbReference>
<sequence>MSFKKKQFLALGLTVFCMVLLMFVILFMANLMRSNMIEIVQDRYFKVKQVTEIRQLFDQADRQLLRIVVDNEEIDTPIFSESLKTNHASIQSRLMDIQESVNTKKGKRNVDTIESAYRSYYEMEKQFLIELKNGETNNLKSLYDNERENRDELLSHLDQFKDYQESLMEESLKNATNTYSTLVIVLISAVAVALILIIIVTLWLIRSTSRNIHSITKGIKKIDFTNLTRIPRLDVNTKDEIGEIASAFNSMAASLETYSAKEMQYTLEITEQNWVTTHSSSIVHLYSHHVTIEGLAEELINKLADVLEAKLGGFYLKEEGKKPIFRKIASYAADVNNQAGRDYFFEGEGLVGQCAIDGKVFFLNEVPDDYQVISTGLGTIKPKSILMAPILLKDEVLAVIELASLQAFTSTQVKLLEEVLGTLGIAITNILGRMEIACLLQESQAKTEELQMQSEELQTQSEELQSQSEEMQTQAEELRMINEQLEERTKDAELKSEELQAAKESLEEKARELLQSSKYKSEFLANMSHELRTPLNSILLLSEMMTEDPDHGLNEEQIEFAKVIHSSGQDLLNLINDILDLSKVEVGKLDIHFEEVNINEFAERINRHFMPFAKQKNLDFTVNVIDNAPHSVFTDEQRLQQIIKNLLSNAFKFTEKGSVSVSVEEVKRQEYLELSLGKEADTWLKVVVSDTGIGIPEEKHEEIFEAFQQVDGATMRKYGGTGLGLSITKEFAQLLGGVCKVQSKEGAGSSFTLLIPSLPEGLSAIEENKVKEEAASAIADELLTEQMMDYQPVESVESFDENSTVLKGKTVLVVDDDHRNIFAAKNALEKEGMNVKTAENGMECLKIIEEANKIDIVLMDIMMPIMDGYETMKRIRGMEIHQEVPIIALTAKAMKSDRRKCIESGASDYISKPLNLEQLLSVMRVWLS</sequence>
<evidence type="ECO:0000256" key="14">
    <source>
        <dbReference type="PROSITE-ProRule" id="PRU00169"/>
    </source>
</evidence>
<keyword evidence="21" id="KW-1185">Reference proteome</keyword>
<feature type="domain" description="HAMP" evidence="19">
    <location>
        <begin position="206"/>
        <end position="260"/>
    </location>
</feature>
<evidence type="ECO:0000256" key="13">
    <source>
        <dbReference type="ARBA" id="ARBA00074306"/>
    </source>
</evidence>
<dbReference type="CDD" id="cd06225">
    <property type="entry name" value="HAMP"/>
    <property type="match status" value="1"/>
</dbReference>
<dbReference type="EMBL" id="LJIX01000006">
    <property type="protein sequence ID" value="KQL17844.1"/>
    <property type="molecule type" value="Genomic_DNA"/>
</dbReference>
<dbReference type="GO" id="GO:0005886">
    <property type="term" value="C:plasma membrane"/>
    <property type="evidence" value="ECO:0007669"/>
    <property type="project" value="UniProtKB-SubCell"/>
</dbReference>
<dbReference type="PANTHER" id="PTHR45339">
    <property type="entry name" value="HYBRID SIGNAL TRANSDUCTION HISTIDINE KINASE J"/>
    <property type="match status" value="1"/>
</dbReference>
<dbReference type="Pfam" id="PF12729">
    <property type="entry name" value="4HB_MCP_1"/>
    <property type="match status" value="1"/>
</dbReference>
<feature type="transmembrane region" description="Helical" evidence="16">
    <location>
        <begin position="6"/>
        <end position="29"/>
    </location>
</feature>
<dbReference type="InterPro" id="IPR003018">
    <property type="entry name" value="GAF"/>
</dbReference>
<dbReference type="FunFam" id="3.30.565.10:FF:000010">
    <property type="entry name" value="Sensor histidine kinase RcsC"/>
    <property type="match status" value="1"/>
</dbReference>
<dbReference type="InterPro" id="IPR036097">
    <property type="entry name" value="HisK_dim/P_sf"/>
</dbReference>
<evidence type="ECO:0000256" key="4">
    <source>
        <dbReference type="ARBA" id="ARBA00012438"/>
    </source>
</evidence>
<dbReference type="InterPro" id="IPR003660">
    <property type="entry name" value="HAMP_dom"/>
</dbReference>
<dbReference type="PRINTS" id="PR00344">
    <property type="entry name" value="BCTRLSENSOR"/>
</dbReference>
<dbReference type="Pfam" id="PF00512">
    <property type="entry name" value="HisKA"/>
    <property type="match status" value="1"/>
</dbReference>
<dbReference type="SUPFAM" id="SSF47384">
    <property type="entry name" value="Homodimeric domain of signal transducing histidine kinase"/>
    <property type="match status" value="1"/>
</dbReference>
<dbReference type="SMART" id="SM00448">
    <property type="entry name" value="REC"/>
    <property type="match status" value="1"/>
</dbReference>
<dbReference type="CDD" id="cd16922">
    <property type="entry name" value="HATPase_EvgS-ArcB-TorS-like"/>
    <property type="match status" value="1"/>
</dbReference>
<keyword evidence="6 14" id="KW-0597">Phosphoprotein</keyword>
<feature type="coiled-coil region" evidence="15">
    <location>
        <begin position="440"/>
        <end position="516"/>
    </location>
</feature>
<dbReference type="GO" id="GO:0000155">
    <property type="term" value="F:phosphorelay sensor kinase activity"/>
    <property type="evidence" value="ECO:0007669"/>
    <property type="project" value="InterPro"/>
</dbReference>
<dbReference type="Pfam" id="PF00072">
    <property type="entry name" value="Response_reg"/>
    <property type="match status" value="1"/>
</dbReference>
<dbReference type="Gene3D" id="3.40.50.2300">
    <property type="match status" value="1"/>
</dbReference>
<dbReference type="PROSITE" id="PS50110">
    <property type="entry name" value="RESPONSE_REGULATORY"/>
    <property type="match status" value="1"/>
</dbReference>
<protein>
    <recommendedName>
        <fullName evidence="13">Circadian input-output histidine kinase CikA</fullName>
        <ecNumber evidence="4">2.7.13.3</ecNumber>
    </recommendedName>
</protein>
<dbReference type="Pfam" id="PF13185">
    <property type="entry name" value="GAF_2"/>
    <property type="match status" value="1"/>
</dbReference>
<keyword evidence="8" id="KW-0547">Nucleotide-binding</keyword>
<dbReference type="Gene3D" id="1.10.287.130">
    <property type="match status" value="1"/>
</dbReference>